<dbReference type="PANTHER" id="PTHR37490">
    <property type="entry name" value="EXPRESSED PROTEIN"/>
    <property type="match status" value="1"/>
</dbReference>
<reference evidence="1" key="1">
    <citation type="journal article" date="2020" name="Nature">
        <title>Giant virus diversity and host interactions through global metagenomics.</title>
        <authorList>
            <person name="Schulz F."/>
            <person name="Roux S."/>
            <person name="Paez-Espino D."/>
            <person name="Jungbluth S."/>
            <person name="Walsh D.A."/>
            <person name="Denef V.J."/>
            <person name="McMahon K.D."/>
            <person name="Konstantinidis K.T."/>
            <person name="Eloe-Fadrosh E.A."/>
            <person name="Kyrpides N.C."/>
            <person name="Woyke T."/>
        </authorList>
    </citation>
    <scope>NUCLEOTIDE SEQUENCE</scope>
    <source>
        <strain evidence="1">GVMAG-M-3300023174-49</strain>
    </source>
</reference>
<dbReference type="InterPro" id="IPR021838">
    <property type="entry name" value="DUF3431"/>
</dbReference>
<sequence length="216" mass="26034">MYKYILFIYMSYKIIVARYNESIEWLNSEMENCIIYNKGEPLKNNNNEIILENNGRESETFLHYIITNYENLPDVIVFTQARISDHKGSDDIKYLINIKNQALEHSKSHNYYTHNDIGNNSSWDKEWNLSNGEYYLTNNYKNNNHITFIEWFKTNININYPNPIKIYCNAIFAVKKENIINKPIDYYKKLILEVNHHINPTEGHFFERAWYYLFNI</sequence>
<organism evidence="1">
    <name type="scientific">viral metagenome</name>
    <dbReference type="NCBI Taxonomy" id="1070528"/>
    <lineage>
        <taxon>unclassified sequences</taxon>
        <taxon>metagenomes</taxon>
        <taxon>organismal metagenomes</taxon>
    </lineage>
</organism>
<dbReference type="PANTHER" id="PTHR37490:SF1">
    <property type="entry name" value="GLYCOSYLTRANSFERASE 2-LIKE DOMAIN-CONTAINING PROTEIN"/>
    <property type="match status" value="1"/>
</dbReference>
<evidence type="ECO:0000313" key="1">
    <source>
        <dbReference type="EMBL" id="QHT19035.1"/>
    </source>
</evidence>
<name>A0A6C0DUY2_9ZZZZ</name>
<protein>
    <submittedName>
        <fullName evidence="1">Uncharacterized protein</fullName>
    </submittedName>
</protein>
<dbReference type="Pfam" id="PF11913">
    <property type="entry name" value="DUF3431"/>
    <property type="match status" value="1"/>
</dbReference>
<dbReference type="EMBL" id="MN739661">
    <property type="protein sequence ID" value="QHT19035.1"/>
    <property type="molecule type" value="Genomic_DNA"/>
</dbReference>
<proteinExistence type="predicted"/>
<dbReference type="AlphaFoldDB" id="A0A6C0DUY2"/>
<accession>A0A6C0DUY2</accession>